<reference evidence="8 9" key="1">
    <citation type="journal article" date="2024" name="BMC Genomics">
        <title>Genome assembly of redclaw crayfish (Cherax quadricarinatus) provides insights into its immune adaptation and hypoxia tolerance.</title>
        <authorList>
            <person name="Liu Z."/>
            <person name="Zheng J."/>
            <person name="Li H."/>
            <person name="Fang K."/>
            <person name="Wang S."/>
            <person name="He J."/>
            <person name="Zhou D."/>
            <person name="Weng S."/>
            <person name="Chi M."/>
            <person name="Gu Z."/>
            <person name="He J."/>
            <person name="Li F."/>
            <person name="Wang M."/>
        </authorList>
    </citation>
    <scope>NUCLEOTIDE SEQUENCE [LARGE SCALE GENOMIC DNA]</scope>
    <source>
        <strain evidence="8">ZL_2023a</strain>
    </source>
</reference>
<comment type="similarity">
    <text evidence="2">Belongs to the cytochrome c oxidase VIIa family.</text>
</comment>
<evidence type="ECO:0000256" key="3">
    <source>
        <dbReference type="ARBA" id="ARBA00022792"/>
    </source>
</evidence>
<dbReference type="GO" id="GO:0045277">
    <property type="term" value="C:respiratory chain complex IV"/>
    <property type="evidence" value="ECO:0007669"/>
    <property type="project" value="InterPro"/>
</dbReference>
<comment type="caution">
    <text evidence="8">The sequence shown here is derived from an EMBL/GenBank/DDBJ whole genome shotgun (WGS) entry which is preliminary data.</text>
</comment>
<gene>
    <name evidence="8" type="ORF">OTU49_008065</name>
</gene>
<keyword evidence="6 7" id="KW-0472">Membrane</keyword>
<evidence type="ECO:0000256" key="5">
    <source>
        <dbReference type="ARBA" id="ARBA00023128"/>
    </source>
</evidence>
<dbReference type="GO" id="GO:0006123">
    <property type="term" value="P:mitochondrial electron transport, cytochrome c to oxygen"/>
    <property type="evidence" value="ECO:0007669"/>
    <property type="project" value="InterPro"/>
</dbReference>
<feature type="transmembrane region" description="Helical" evidence="7">
    <location>
        <begin position="73"/>
        <end position="94"/>
    </location>
</feature>
<dbReference type="FunFam" id="4.10.91.10:FF:000001">
    <property type="entry name" value="Cytochrome c oxidase subunit 7A1, mitochondrial"/>
    <property type="match status" value="1"/>
</dbReference>
<comment type="subcellular location">
    <subcellularLocation>
        <location evidence="1">Mitochondrion inner membrane</location>
    </subcellularLocation>
</comment>
<dbReference type="GO" id="GO:0005743">
    <property type="term" value="C:mitochondrial inner membrane"/>
    <property type="evidence" value="ECO:0007669"/>
    <property type="project" value="UniProtKB-SubCell"/>
</dbReference>
<evidence type="ECO:0000256" key="4">
    <source>
        <dbReference type="ARBA" id="ARBA00022946"/>
    </source>
</evidence>
<dbReference type="InterPro" id="IPR003177">
    <property type="entry name" value="Cytc_oxidase_su7a_met"/>
</dbReference>
<evidence type="ECO:0000256" key="1">
    <source>
        <dbReference type="ARBA" id="ARBA00004273"/>
    </source>
</evidence>
<keyword evidence="7" id="KW-0812">Transmembrane</keyword>
<keyword evidence="9" id="KW-1185">Reference proteome</keyword>
<evidence type="ECO:0000256" key="6">
    <source>
        <dbReference type="ARBA" id="ARBA00023136"/>
    </source>
</evidence>
<dbReference type="GO" id="GO:0097250">
    <property type="term" value="P:mitochondrial respirasome assembly"/>
    <property type="evidence" value="ECO:0007669"/>
    <property type="project" value="TreeGrafter"/>
</dbReference>
<keyword evidence="3" id="KW-0999">Mitochondrion inner membrane</keyword>
<dbReference type="Proteomes" id="UP001445076">
    <property type="component" value="Unassembled WGS sequence"/>
</dbReference>
<dbReference type="InterPro" id="IPR036539">
    <property type="entry name" value="Cyt_c_oxidase_su7a_sf"/>
</dbReference>
<name>A0AAW0WRH8_CHEQU</name>
<dbReference type="GO" id="GO:0002082">
    <property type="term" value="P:regulation of oxidative phosphorylation"/>
    <property type="evidence" value="ECO:0007669"/>
    <property type="project" value="TreeGrafter"/>
</dbReference>
<dbReference type="SUPFAM" id="SSF81419">
    <property type="entry name" value="Mitochondrial cytochrome c oxidase subunit VIIa"/>
    <property type="match status" value="1"/>
</dbReference>
<proteinExistence type="inferred from homology"/>
<evidence type="ECO:0000256" key="7">
    <source>
        <dbReference type="SAM" id="Phobius"/>
    </source>
</evidence>
<keyword evidence="4" id="KW-0809">Transit peptide</keyword>
<evidence type="ECO:0008006" key="10">
    <source>
        <dbReference type="Google" id="ProtNLM"/>
    </source>
</evidence>
<evidence type="ECO:0000313" key="8">
    <source>
        <dbReference type="EMBL" id="KAK8730554.1"/>
    </source>
</evidence>
<dbReference type="Gene3D" id="4.10.91.10">
    <property type="entry name" value="Cytochrome c oxidase, subunit VIIa"/>
    <property type="match status" value="1"/>
</dbReference>
<dbReference type="PANTHER" id="PTHR10510:SF11">
    <property type="entry name" value="CYTOCHROME C OXIDASE SUBUNIT 7A, MITOCHONDRIAL"/>
    <property type="match status" value="1"/>
</dbReference>
<organism evidence="8 9">
    <name type="scientific">Cherax quadricarinatus</name>
    <name type="common">Australian red claw crayfish</name>
    <dbReference type="NCBI Taxonomy" id="27406"/>
    <lineage>
        <taxon>Eukaryota</taxon>
        <taxon>Metazoa</taxon>
        <taxon>Ecdysozoa</taxon>
        <taxon>Arthropoda</taxon>
        <taxon>Crustacea</taxon>
        <taxon>Multicrustacea</taxon>
        <taxon>Malacostraca</taxon>
        <taxon>Eumalacostraca</taxon>
        <taxon>Eucarida</taxon>
        <taxon>Decapoda</taxon>
        <taxon>Pleocyemata</taxon>
        <taxon>Astacidea</taxon>
        <taxon>Parastacoidea</taxon>
        <taxon>Parastacidae</taxon>
        <taxon>Cherax</taxon>
    </lineage>
</organism>
<protein>
    <recommendedName>
        <fullName evidence="10">Cytochrome c oxidase subunit viia</fullName>
    </recommendedName>
</protein>
<evidence type="ECO:0000256" key="2">
    <source>
        <dbReference type="ARBA" id="ARBA00009331"/>
    </source>
</evidence>
<dbReference type="EMBL" id="JARKIK010000064">
    <property type="protein sequence ID" value="KAK8730554.1"/>
    <property type="molecule type" value="Genomic_DNA"/>
</dbReference>
<sequence>MSVGGHLAQSEADTLTKMNTARALVRTFATGSVQKAAKADVHPGYQKIRAKMAQFQINDGTPVHLKGGVTDNLLFASTLFFNAIGLIMCADLFYGMAFPKKEK</sequence>
<keyword evidence="7" id="KW-1133">Transmembrane helix</keyword>
<evidence type="ECO:0000313" key="9">
    <source>
        <dbReference type="Proteomes" id="UP001445076"/>
    </source>
</evidence>
<dbReference type="AlphaFoldDB" id="A0AAW0WRH8"/>
<dbReference type="PANTHER" id="PTHR10510">
    <property type="entry name" value="CYTOCHROME C OXIDASE POLYPEPTIDE 7A"/>
    <property type="match status" value="1"/>
</dbReference>
<keyword evidence="5" id="KW-0496">Mitochondrion</keyword>
<accession>A0AAW0WRH8</accession>